<dbReference type="Gene3D" id="3.40.33.10">
    <property type="entry name" value="CAP"/>
    <property type="match status" value="1"/>
</dbReference>
<dbReference type="GO" id="GO:0005737">
    <property type="term" value="C:cytoplasm"/>
    <property type="evidence" value="ECO:0007669"/>
    <property type="project" value="UniProtKB-SubCell"/>
</dbReference>
<proteinExistence type="predicted"/>
<accession>A0A512M462</accession>
<dbReference type="PROSITE" id="PS50835">
    <property type="entry name" value="IG_LIKE"/>
    <property type="match status" value="1"/>
</dbReference>
<dbReference type="InterPro" id="IPR007110">
    <property type="entry name" value="Ig-like_dom"/>
</dbReference>
<dbReference type="InterPro" id="IPR053879">
    <property type="entry name" value="HYDIN_VesB_CFA65-like_Ig"/>
</dbReference>
<dbReference type="InterPro" id="IPR003599">
    <property type="entry name" value="Ig_sub"/>
</dbReference>
<feature type="region of interest" description="Disordered" evidence="6">
    <location>
        <begin position="21"/>
        <end position="52"/>
    </location>
</feature>
<evidence type="ECO:0000256" key="4">
    <source>
        <dbReference type="ARBA" id="ARBA00023069"/>
    </source>
</evidence>
<comment type="subcellular location">
    <subcellularLocation>
        <location evidence="1">Cell projection</location>
        <location evidence="1">Cilium</location>
    </subcellularLocation>
    <subcellularLocation>
        <location evidence="2">Cytoplasm</location>
    </subcellularLocation>
</comment>
<dbReference type="RefSeq" id="WP_146848978.1">
    <property type="nucleotide sequence ID" value="NZ_BKAG01000003.1"/>
</dbReference>
<evidence type="ECO:0000256" key="1">
    <source>
        <dbReference type="ARBA" id="ARBA00004138"/>
    </source>
</evidence>
<dbReference type="GO" id="GO:0005509">
    <property type="term" value="F:calcium ion binding"/>
    <property type="evidence" value="ECO:0007669"/>
    <property type="project" value="InterPro"/>
</dbReference>
<dbReference type="PANTHER" id="PTHR31157">
    <property type="entry name" value="SCP DOMAIN-CONTAINING PROTEIN"/>
    <property type="match status" value="1"/>
</dbReference>
<reference evidence="8 9" key="1">
    <citation type="submission" date="2019-07" db="EMBL/GenBank/DDBJ databases">
        <title>Whole genome shotgun sequence of Brevifollis gellanilyticus NBRC 108608.</title>
        <authorList>
            <person name="Hosoyama A."/>
            <person name="Uohara A."/>
            <person name="Ohji S."/>
            <person name="Ichikawa N."/>
        </authorList>
    </citation>
    <scope>NUCLEOTIDE SEQUENCE [LARGE SCALE GENOMIC DNA]</scope>
    <source>
        <strain evidence="8 9">NBRC 108608</strain>
    </source>
</reference>
<evidence type="ECO:0000259" key="7">
    <source>
        <dbReference type="PROSITE" id="PS50835"/>
    </source>
</evidence>
<organism evidence="8 9">
    <name type="scientific">Brevifollis gellanilyticus</name>
    <dbReference type="NCBI Taxonomy" id="748831"/>
    <lineage>
        <taxon>Bacteria</taxon>
        <taxon>Pseudomonadati</taxon>
        <taxon>Verrucomicrobiota</taxon>
        <taxon>Verrucomicrobiia</taxon>
        <taxon>Verrucomicrobiales</taxon>
        <taxon>Verrucomicrobiaceae</taxon>
    </lineage>
</organism>
<evidence type="ECO:0000313" key="8">
    <source>
        <dbReference type="EMBL" id="GEP41522.1"/>
    </source>
</evidence>
<protein>
    <recommendedName>
        <fullName evidence="7">Ig-like domain-containing protein</fullName>
    </recommendedName>
</protein>
<dbReference type="EMBL" id="BKAG01000003">
    <property type="protein sequence ID" value="GEP41522.1"/>
    <property type="molecule type" value="Genomic_DNA"/>
</dbReference>
<dbReference type="Proteomes" id="UP000321577">
    <property type="component" value="Unassembled WGS sequence"/>
</dbReference>
<evidence type="ECO:0000313" key="9">
    <source>
        <dbReference type="Proteomes" id="UP000321577"/>
    </source>
</evidence>
<dbReference type="SUPFAM" id="SSF49313">
    <property type="entry name" value="Cadherin-like"/>
    <property type="match status" value="1"/>
</dbReference>
<dbReference type="InterPro" id="IPR035940">
    <property type="entry name" value="CAP_sf"/>
</dbReference>
<sequence length="1477" mass="151738">MKPVLFSLLFVTPALSQSIQGIEHAPPKPPAIEYTSSPAAPPPPPPPPDGPDFTVQTTQYSIGNPTDEEQYYLELINRARANPTAEGILMATTTHPNVVSAIAQFGVDLNMMKAEFAALPVRQPLAMNEKLTNAARGHTQWQFDNATQGHIGAGGSNPSQRADAAGYSGGVGESVFSFAKDVFHGHAGFQIDWGPGGTGGMQAGRGHRMNNHGNFREVGIGVILGSNTVGADTVGPQLVTQNFGTPSTDNQAFVTGVAYYDLNANSIFDPGEGIGGLTVNVNGATFHAVTTATGGYAVPVPTTNATRAVTFTGLNANGGSDAVITGGANVKVDFKPMYTPPALSGPDVASTAAATNYTFNTIVGATGYKGRSVVNANAANDGADNTTRVTAATTGTYLVTSTSIKDAGTGCYRFAHPTFVDQTVTYNSGFHVKAGASVSFRSRLGWSGPQQSARVEVSTNGGKSWTAVYSQAGTDTSGEAGFNSRNASLAAFAGKDVLLRFNYSVSSGGFPQTDPGVGWYVDTISFTNMVDLTGATITTAFAGTNFAFTAPAVGNFLLSVSPIISGKDFGFGEVKAITASAAPPVLAEISVEQPAATPLTDSGSTVAFGSKPLNDDEVKTFTIRNDGTEDLTGLALTVDGAHPGDFVAANLGATTLAPGNQTTFTVTFTAANLGARTAALHIASNDANENPFDVVLTGTAVVPPNLSEITVEQVGGAALTSGGTVNFGTRLLNDDNALTFKIRNDGTENLSLGGFATTGAQFNEFFPSGTGLVNVLLPGEEVNFTISFSAANIGVRTAKVQFANGDTDESSFEINVTATVTTIETQPSSIVAIEGQGATLSVGASHPTLTPLYQWKKNNVNIKNATASTLSFPVVKAADAGSYTVVVSIGGQSVTSAAVTLATVKQTFQTLVLAQGTKLKVTVTVTGTANLAWTKTLSAPVITIPLVGQTARTLDLGTLDAATSSGVYTCEATPPGGGFGVTAGEFDVRVFNAMPQVTKNQDLPTPGAIGSFYFHQIKLDGGLNESPASYSVKNLPTGLSLNTKTGAITGMPTVAKTFKVTVTATNLRGSTSSTEQNVVINPLPAGVAGSFVGSVAREPTLNANLGGRVDFTITSAGAITGSMTMGTLKHPFKGNIQIDTVLPIDAPSAFINISRTGKPPLFLSLELDAPNNKLAASTEVNDGIGGNSASIEGWRNVWTATNLATAAPKLYTYALKPPAGMPDVPRGDGYGSFTLGKDGKLTAAGKLADGEGHTCAAFAGPQGQILIFQTFATTKGSVLGALDVDHDDDGVMEDNALAGTLSWLRPVNAKSRVYAGGFGPINITAVGARHVAPVAPALILGMTVGVDKARINFADGGLAGAVIQPNVAEFDILAGNKVSFVGAVNPGTVKLTLSAATGVFSGSLLLEDNELRGGIFLGKKLKRTATFNGILTNDGTAQVGLGHFLLEEMPKDGLPPIGTTPATSAKLSGSVLLERKP</sequence>
<dbReference type="GO" id="GO:0016020">
    <property type="term" value="C:membrane"/>
    <property type="evidence" value="ECO:0007669"/>
    <property type="project" value="InterPro"/>
</dbReference>
<dbReference type="Gene3D" id="2.60.40.10">
    <property type="entry name" value="Immunoglobulins"/>
    <property type="match status" value="4"/>
</dbReference>
<keyword evidence="9" id="KW-1185">Reference proteome</keyword>
<dbReference type="CDD" id="cd00096">
    <property type="entry name" value="Ig"/>
    <property type="match status" value="1"/>
</dbReference>
<keyword evidence="3" id="KW-0963">Cytoplasm</keyword>
<gene>
    <name evidence="8" type="ORF">BGE01nite_08130</name>
</gene>
<dbReference type="OrthoDB" id="195152at2"/>
<dbReference type="InterPro" id="IPR013783">
    <property type="entry name" value="Ig-like_fold"/>
</dbReference>
<evidence type="ECO:0000256" key="6">
    <source>
        <dbReference type="SAM" id="MobiDB-lite"/>
    </source>
</evidence>
<dbReference type="Pfam" id="PF05345">
    <property type="entry name" value="He_PIG"/>
    <property type="match status" value="1"/>
</dbReference>
<feature type="region of interest" description="Disordered" evidence="6">
    <location>
        <begin position="1454"/>
        <end position="1477"/>
    </location>
</feature>
<evidence type="ECO:0000256" key="5">
    <source>
        <dbReference type="ARBA" id="ARBA00023273"/>
    </source>
</evidence>
<feature type="domain" description="Ig-like" evidence="7">
    <location>
        <begin position="818"/>
        <end position="902"/>
    </location>
</feature>
<keyword evidence="5" id="KW-0966">Cell projection</keyword>
<dbReference type="SUPFAM" id="SSF48726">
    <property type="entry name" value="Immunoglobulin"/>
    <property type="match status" value="1"/>
</dbReference>
<name>A0A512M462_9BACT</name>
<comment type="caution">
    <text evidence="8">The sequence shown here is derived from an EMBL/GenBank/DDBJ whole genome shotgun (WGS) entry which is preliminary data.</text>
</comment>
<dbReference type="PANTHER" id="PTHR31157:SF1">
    <property type="entry name" value="SCP DOMAIN-CONTAINING PROTEIN"/>
    <property type="match status" value="1"/>
</dbReference>
<evidence type="ECO:0000256" key="3">
    <source>
        <dbReference type="ARBA" id="ARBA00022490"/>
    </source>
</evidence>
<dbReference type="NCBIfam" id="NF012200">
    <property type="entry name" value="choice_anch_D"/>
    <property type="match status" value="2"/>
</dbReference>
<feature type="compositionally biased region" description="Pro residues" evidence="6">
    <location>
        <begin position="39"/>
        <end position="50"/>
    </location>
</feature>
<keyword evidence="4" id="KW-0969">Cilium</keyword>
<evidence type="ECO:0000256" key="2">
    <source>
        <dbReference type="ARBA" id="ARBA00004496"/>
    </source>
</evidence>
<dbReference type="Pfam" id="PF22544">
    <property type="entry name" value="HYDIN_VesB_CFA65-like_Ig"/>
    <property type="match status" value="1"/>
</dbReference>
<dbReference type="SMART" id="SM00409">
    <property type="entry name" value="IG"/>
    <property type="match status" value="2"/>
</dbReference>
<dbReference type="InterPro" id="IPR015919">
    <property type="entry name" value="Cadherin-like_sf"/>
</dbReference>
<dbReference type="InterPro" id="IPR036179">
    <property type="entry name" value="Ig-like_dom_sf"/>
</dbReference>